<comment type="subcellular location">
    <subcellularLocation>
        <location evidence="1">Cell membrane</location>
        <topology evidence="1">Peripheral membrane protein</topology>
    </subcellularLocation>
</comment>
<evidence type="ECO:0000256" key="1">
    <source>
        <dbReference type="ARBA" id="ARBA00004202"/>
    </source>
</evidence>
<reference evidence="11 12" key="1">
    <citation type="submission" date="2019-03" db="EMBL/GenBank/DDBJ databases">
        <title>Dyadobacter AR-3-6 sp. nov., isolated from arctic soil.</title>
        <authorList>
            <person name="Chaudhary D.K."/>
        </authorList>
    </citation>
    <scope>NUCLEOTIDE SEQUENCE [LARGE SCALE GENOMIC DNA]</scope>
    <source>
        <strain evidence="11 12">AR-3-6</strain>
    </source>
</reference>
<evidence type="ECO:0000256" key="9">
    <source>
        <dbReference type="ARBA" id="ARBA00023136"/>
    </source>
</evidence>
<dbReference type="EMBL" id="SMFL01000010">
    <property type="protein sequence ID" value="TDE12044.1"/>
    <property type="molecule type" value="Genomic_DNA"/>
</dbReference>
<dbReference type="InterPro" id="IPR003439">
    <property type="entry name" value="ABC_transporter-like_ATP-bd"/>
</dbReference>
<name>A0A4R5DJB3_9BACT</name>
<organism evidence="11 12">
    <name type="scientific">Dyadobacter psychrotolerans</name>
    <dbReference type="NCBI Taxonomy" id="2541721"/>
    <lineage>
        <taxon>Bacteria</taxon>
        <taxon>Pseudomonadati</taxon>
        <taxon>Bacteroidota</taxon>
        <taxon>Cytophagia</taxon>
        <taxon>Cytophagales</taxon>
        <taxon>Spirosomataceae</taxon>
        <taxon>Dyadobacter</taxon>
    </lineage>
</organism>
<dbReference type="Proteomes" id="UP000294850">
    <property type="component" value="Unassembled WGS sequence"/>
</dbReference>
<evidence type="ECO:0000313" key="11">
    <source>
        <dbReference type="EMBL" id="TDE12044.1"/>
    </source>
</evidence>
<dbReference type="GO" id="GO:0005524">
    <property type="term" value="F:ATP binding"/>
    <property type="evidence" value="ECO:0007669"/>
    <property type="project" value="UniProtKB-KW"/>
</dbReference>
<dbReference type="FunFam" id="3.40.50.300:FF:000134">
    <property type="entry name" value="Iron-enterobactin ABC transporter ATP-binding protein"/>
    <property type="match status" value="1"/>
</dbReference>
<dbReference type="GO" id="GO:0006826">
    <property type="term" value="P:iron ion transport"/>
    <property type="evidence" value="ECO:0007669"/>
    <property type="project" value="UniProtKB-KW"/>
</dbReference>
<evidence type="ECO:0000256" key="8">
    <source>
        <dbReference type="ARBA" id="ARBA00023065"/>
    </source>
</evidence>
<dbReference type="Pfam" id="PF00005">
    <property type="entry name" value="ABC_tran"/>
    <property type="match status" value="1"/>
</dbReference>
<dbReference type="SMART" id="SM00382">
    <property type="entry name" value="AAA"/>
    <property type="match status" value="1"/>
</dbReference>
<keyword evidence="9" id="KW-0472">Membrane</keyword>
<dbReference type="InterPro" id="IPR003593">
    <property type="entry name" value="AAA+_ATPase"/>
</dbReference>
<dbReference type="CDD" id="cd03214">
    <property type="entry name" value="ABC_Iron-Siderophores_B12_Hemin"/>
    <property type="match status" value="1"/>
</dbReference>
<dbReference type="OrthoDB" id="9787851at2"/>
<keyword evidence="5" id="KW-0547">Nucleotide-binding</keyword>
<accession>A0A4R5DJB3</accession>
<dbReference type="PANTHER" id="PTHR42771:SF2">
    <property type="entry name" value="IRON(3+)-HYDROXAMATE IMPORT ATP-BINDING PROTEIN FHUC"/>
    <property type="match status" value="1"/>
</dbReference>
<dbReference type="PANTHER" id="PTHR42771">
    <property type="entry name" value="IRON(3+)-HYDROXAMATE IMPORT ATP-BINDING PROTEIN FHUC"/>
    <property type="match status" value="1"/>
</dbReference>
<evidence type="ECO:0000313" key="12">
    <source>
        <dbReference type="Proteomes" id="UP000294850"/>
    </source>
</evidence>
<evidence type="ECO:0000256" key="2">
    <source>
        <dbReference type="ARBA" id="ARBA00022448"/>
    </source>
</evidence>
<keyword evidence="7" id="KW-0408">Iron</keyword>
<keyword evidence="2" id="KW-0813">Transport</keyword>
<dbReference type="Gene3D" id="3.40.50.300">
    <property type="entry name" value="P-loop containing nucleotide triphosphate hydrolases"/>
    <property type="match status" value="1"/>
</dbReference>
<gene>
    <name evidence="11" type="ORF">E0F88_23635</name>
</gene>
<dbReference type="GO" id="GO:0016887">
    <property type="term" value="F:ATP hydrolysis activity"/>
    <property type="evidence" value="ECO:0007669"/>
    <property type="project" value="InterPro"/>
</dbReference>
<sequence>MSKSTSLLATRNLTIGYKSGNTTKVISENLNLTLEAGKMVCLLGPNGAGKSTLMRSLAGLQNVLSGDIRIEGELLSDLKPSDLAKKLSLVLTERIEAGNLTVQEVVTLGRTPYTGWLGNLSNYDRERINLALEATGIPEYKLRRIHQLSDGERQKVMLARALAQDTNIILLDEPTAHLDLPSRVEMMHLLHNLARKSNKAILLSTHELDLALQTADQLWLMKQGGEIATGVPEDLVLNGAFESAFAKKDFYFNRSSGTFSIQESTFPLNISLSGNQDLIFWTKRALEREEIGTLTDAVFRYHIDITETSSGIVWQLKWDENISMVTSLESLANELRVIKNAVTP</sequence>
<dbReference type="AlphaFoldDB" id="A0A4R5DJB3"/>
<evidence type="ECO:0000256" key="3">
    <source>
        <dbReference type="ARBA" id="ARBA00022475"/>
    </source>
</evidence>
<keyword evidence="6 11" id="KW-0067">ATP-binding</keyword>
<dbReference type="PROSITE" id="PS50893">
    <property type="entry name" value="ABC_TRANSPORTER_2"/>
    <property type="match status" value="1"/>
</dbReference>
<dbReference type="GO" id="GO:0005886">
    <property type="term" value="C:plasma membrane"/>
    <property type="evidence" value="ECO:0007669"/>
    <property type="project" value="UniProtKB-SubCell"/>
</dbReference>
<proteinExistence type="predicted"/>
<comment type="caution">
    <text evidence="11">The sequence shown here is derived from an EMBL/GenBank/DDBJ whole genome shotgun (WGS) entry which is preliminary data.</text>
</comment>
<feature type="domain" description="ABC transporter" evidence="10">
    <location>
        <begin position="8"/>
        <end position="248"/>
    </location>
</feature>
<dbReference type="InterPro" id="IPR051535">
    <property type="entry name" value="Siderophore_ABC-ATPase"/>
</dbReference>
<evidence type="ECO:0000256" key="4">
    <source>
        <dbReference type="ARBA" id="ARBA00022496"/>
    </source>
</evidence>
<dbReference type="InterPro" id="IPR027417">
    <property type="entry name" value="P-loop_NTPase"/>
</dbReference>
<dbReference type="SUPFAM" id="SSF52540">
    <property type="entry name" value="P-loop containing nucleoside triphosphate hydrolases"/>
    <property type="match status" value="1"/>
</dbReference>
<evidence type="ECO:0000256" key="6">
    <source>
        <dbReference type="ARBA" id="ARBA00022840"/>
    </source>
</evidence>
<dbReference type="RefSeq" id="WP_131960754.1">
    <property type="nucleotide sequence ID" value="NZ_SMFL01000010.1"/>
</dbReference>
<evidence type="ECO:0000256" key="5">
    <source>
        <dbReference type="ARBA" id="ARBA00022741"/>
    </source>
</evidence>
<evidence type="ECO:0000256" key="7">
    <source>
        <dbReference type="ARBA" id="ARBA00023004"/>
    </source>
</evidence>
<keyword evidence="12" id="KW-1185">Reference proteome</keyword>
<evidence type="ECO:0000259" key="10">
    <source>
        <dbReference type="PROSITE" id="PS50893"/>
    </source>
</evidence>
<protein>
    <submittedName>
        <fullName evidence="11">ABC transporter ATP-binding protein</fullName>
    </submittedName>
</protein>
<keyword evidence="3" id="KW-1003">Cell membrane</keyword>
<keyword evidence="8" id="KW-0406">Ion transport</keyword>
<keyword evidence="4" id="KW-0410">Iron transport</keyword>